<dbReference type="RefSeq" id="WP_135758671.1">
    <property type="nucleotide sequence ID" value="NZ_RQHW01000002.1"/>
</dbReference>
<comment type="caution">
    <text evidence="4">The sequence shown here is derived from an EMBL/GenBank/DDBJ whole genome shotgun (WGS) entry which is preliminary data.</text>
</comment>
<sequence>MSNSQLATFPSEIHFDDENLDIVWKDGYRSQYSLLDLRKKCPCATCRGGHGGKVGAATSHIQSIRLISWTKVGRYAISIVWSDYHNTGIYSYDNLRAYSEGKESAFD</sequence>
<dbReference type="EMBL" id="RQHW01000002">
    <property type="protein sequence ID" value="TGN21136.1"/>
    <property type="molecule type" value="Genomic_DNA"/>
</dbReference>
<dbReference type="PANTHER" id="PTHR35303:SF8">
    <property type="entry name" value="GAMMA-BUTYROBETAINE HYDROXYLASE-LIKE N-TERMINAL DOMAIN-CONTAINING PROTEIN"/>
    <property type="match status" value="1"/>
</dbReference>
<dbReference type="AlphaFoldDB" id="A0A4V3JYG4"/>
<dbReference type="Proteomes" id="UP000298058">
    <property type="component" value="Unassembled WGS sequence"/>
</dbReference>
<gene>
    <name evidence="4" type="ORF">EHS15_01050</name>
</gene>
<dbReference type="OrthoDB" id="9794178at2"/>
<evidence type="ECO:0000313" key="4">
    <source>
        <dbReference type="EMBL" id="TGN21136.1"/>
    </source>
</evidence>
<keyword evidence="2" id="KW-0408">Iron</keyword>
<dbReference type="Gene3D" id="3.30.2020.30">
    <property type="match status" value="1"/>
</dbReference>
<protein>
    <submittedName>
        <fullName evidence="4">DUF971 domain-containing protein</fullName>
    </submittedName>
</protein>
<feature type="domain" description="Gamma-butyrobetaine hydroxylase-like N-terminal" evidence="3">
    <location>
        <begin position="13"/>
        <end position="96"/>
    </location>
</feature>
<keyword evidence="5" id="KW-1185">Reference proteome</keyword>
<accession>A0A4V3JYG4</accession>
<reference evidence="4" key="1">
    <citation type="journal article" date="2019" name="PLoS Negl. Trop. Dis.">
        <title>Revisiting the worldwide diversity of Leptospira species in the environment.</title>
        <authorList>
            <person name="Vincent A.T."/>
            <person name="Schiettekatte O."/>
            <person name="Bourhy P."/>
            <person name="Veyrier F.J."/>
            <person name="Picardeau M."/>
        </authorList>
    </citation>
    <scope>NUCLEOTIDE SEQUENCE [LARGE SCALE GENOMIC DNA]</scope>
    <source>
        <strain evidence="4">201300427</strain>
    </source>
</reference>
<dbReference type="PANTHER" id="PTHR35303">
    <property type="entry name" value="OS02G0197800 PROTEIN"/>
    <property type="match status" value="1"/>
</dbReference>
<proteinExistence type="predicted"/>
<dbReference type="InterPro" id="IPR010376">
    <property type="entry name" value="GBBH-like_N"/>
</dbReference>
<name>A0A4V3JYG4_9LEPT</name>
<evidence type="ECO:0000259" key="3">
    <source>
        <dbReference type="Pfam" id="PF06155"/>
    </source>
</evidence>
<keyword evidence="1" id="KW-0479">Metal-binding</keyword>
<dbReference type="Pfam" id="PF06155">
    <property type="entry name" value="GBBH-like_N"/>
    <property type="match status" value="1"/>
</dbReference>
<evidence type="ECO:0000313" key="5">
    <source>
        <dbReference type="Proteomes" id="UP000298058"/>
    </source>
</evidence>
<evidence type="ECO:0000256" key="2">
    <source>
        <dbReference type="ARBA" id="ARBA00023004"/>
    </source>
</evidence>
<evidence type="ECO:0000256" key="1">
    <source>
        <dbReference type="ARBA" id="ARBA00022723"/>
    </source>
</evidence>
<organism evidence="4 5">
    <name type="scientific">Leptospira idonii</name>
    <dbReference type="NCBI Taxonomy" id="1193500"/>
    <lineage>
        <taxon>Bacteria</taxon>
        <taxon>Pseudomonadati</taxon>
        <taxon>Spirochaetota</taxon>
        <taxon>Spirochaetia</taxon>
        <taxon>Leptospirales</taxon>
        <taxon>Leptospiraceae</taxon>
        <taxon>Leptospira</taxon>
    </lineage>
</organism>
<dbReference type="GO" id="GO:0046872">
    <property type="term" value="F:metal ion binding"/>
    <property type="evidence" value="ECO:0007669"/>
    <property type="project" value="UniProtKB-KW"/>
</dbReference>
<dbReference type="InterPro" id="IPR038492">
    <property type="entry name" value="GBBH-like_N_sf"/>
</dbReference>